<keyword evidence="3" id="KW-0309">Germination</keyword>
<keyword evidence="6" id="KW-0564">Palmitate</keyword>
<dbReference type="PROSITE" id="PS51257">
    <property type="entry name" value="PROKAR_LIPOPROTEIN"/>
    <property type="match status" value="1"/>
</dbReference>
<evidence type="ECO:0000256" key="2">
    <source>
        <dbReference type="ARBA" id="ARBA00007886"/>
    </source>
</evidence>
<evidence type="ECO:0000256" key="7">
    <source>
        <dbReference type="ARBA" id="ARBA00023288"/>
    </source>
</evidence>
<protein>
    <submittedName>
        <fullName evidence="10">Spore germination protein B3</fullName>
    </submittedName>
</protein>
<dbReference type="GO" id="GO:0016020">
    <property type="term" value="C:membrane"/>
    <property type="evidence" value="ECO:0007669"/>
    <property type="project" value="UniProtKB-SubCell"/>
</dbReference>
<dbReference type="PANTHER" id="PTHR35789:SF1">
    <property type="entry name" value="SPORE GERMINATION PROTEIN B3"/>
    <property type="match status" value="1"/>
</dbReference>
<feature type="domain" description="Spore germination protein N-terminal" evidence="9">
    <location>
        <begin position="24"/>
        <end position="196"/>
    </location>
</feature>
<keyword evidence="4" id="KW-0732">Signal</keyword>
<comment type="similarity">
    <text evidence="2">Belongs to the GerABKC lipoprotein family.</text>
</comment>
<feature type="domain" description="Spore germination GerAC-like C-terminal" evidence="8">
    <location>
        <begin position="209"/>
        <end position="374"/>
    </location>
</feature>
<dbReference type="Pfam" id="PF05504">
    <property type="entry name" value="Spore_GerAC"/>
    <property type="match status" value="1"/>
</dbReference>
<evidence type="ECO:0000313" key="10">
    <source>
        <dbReference type="EMBL" id="MPM09261.1"/>
    </source>
</evidence>
<dbReference type="GO" id="GO:0009847">
    <property type="term" value="P:spore germination"/>
    <property type="evidence" value="ECO:0007669"/>
    <property type="project" value="InterPro"/>
</dbReference>
<gene>
    <name evidence="10" type="primary">gerBC_6</name>
    <name evidence="10" type="ORF">SDC9_55577</name>
</gene>
<dbReference type="AlphaFoldDB" id="A0A644X068"/>
<keyword evidence="5" id="KW-0472">Membrane</keyword>
<evidence type="ECO:0000256" key="1">
    <source>
        <dbReference type="ARBA" id="ARBA00004635"/>
    </source>
</evidence>
<organism evidence="10">
    <name type="scientific">bioreactor metagenome</name>
    <dbReference type="NCBI Taxonomy" id="1076179"/>
    <lineage>
        <taxon>unclassified sequences</taxon>
        <taxon>metagenomes</taxon>
        <taxon>ecological metagenomes</taxon>
    </lineage>
</organism>
<evidence type="ECO:0000256" key="3">
    <source>
        <dbReference type="ARBA" id="ARBA00022544"/>
    </source>
</evidence>
<proteinExistence type="inferred from homology"/>
<evidence type="ECO:0000259" key="9">
    <source>
        <dbReference type="Pfam" id="PF25198"/>
    </source>
</evidence>
<accession>A0A644X068</accession>
<dbReference type="NCBIfam" id="TIGR02887">
    <property type="entry name" value="spore_ger_x_C"/>
    <property type="match status" value="1"/>
</dbReference>
<dbReference type="InterPro" id="IPR008844">
    <property type="entry name" value="Spore_GerAC-like"/>
</dbReference>
<evidence type="ECO:0000256" key="4">
    <source>
        <dbReference type="ARBA" id="ARBA00022729"/>
    </source>
</evidence>
<dbReference type="PANTHER" id="PTHR35789">
    <property type="entry name" value="SPORE GERMINATION PROTEIN B3"/>
    <property type="match status" value="1"/>
</dbReference>
<dbReference type="Gene3D" id="3.30.300.210">
    <property type="entry name" value="Nutrient germinant receptor protein C, domain 3"/>
    <property type="match status" value="1"/>
</dbReference>
<dbReference type="InterPro" id="IPR046953">
    <property type="entry name" value="Spore_GerAC-like_C"/>
</dbReference>
<dbReference type="EMBL" id="VSSQ01001549">
    <property type="protein sequence ID" value="MPM09261.1"/>
    <property type="molecule type" value="Genomic_DNA"/>
</dbReference>
<comment type="subcellular location">
    <subcellularLocation>
        <location evidence="1">Membrane</location>
        <topology evidence="1">Lipid-anchor</topology>
    </subcellularLocation>
</comment>
<sequence length="378" mass="42469">MIKKAGCFLVLASLLLSLSACWNYRGLNKMTVVAGVAIDKNSENGNYQLSFEIVDYSMPVKESGLRTKILESEGKSLFDAVRNAKKRVDNKLYFGQTQLVIVSKEIAANEGIIDTMDLLLRDGECRETVCVAISQEKTARDIFNIEDNDQGITSMKLCDIIENDKYVTASTLDVELYEIFNTFEAAGKSLVLPAVRNVRNAEKSVGEINGTAVFKDERLIGYLSPDESKYFLYIINEMKGGLLTFSSQGEDRDNATLEVVKNKTKNSFEYENGKLKIFLTTETNVYLDEFMGSLDALDKQQVAALEEAAASKLRNNIIDTIEKVQAEYGSDIFGFGNMIYKNDVQLWNELKDNWDKQFKTLEVEVQTKIHIVNTASNK</sequence>
<name>A0A644X068_9ZZZZ</name>
<comment type="caution">
    <text evidence="10">The sequence shown here is derived from an EMBL/GenBank/DDBJ whole genome shotgun (WGS) entry which is preliminary data.</text>
</comment>
<evidence type="ECO:0000256" key="5">
    <source>
        <dbReference type="ARBA" id="ARBA00023136"/>
    </source>
</evidence>
<reference evidence="10" key="1">
    <citation type="submission" date="2019-08" db="EMBL/GenBank/DDBJ databases">
        <authorList>
            <person name="Kucharzyk K."/>
            <person name="Murdoch R.W."/>
            <person name="Higgins S."/>
            <person name="Loffler F."/>
        </authorList>
    </citation>
    <scope>NUCLEOTIDE SEQUENCE</scope>
</reference>
<dbReference type="InterPro" id="IPR057336">
    <property type="entry name" value="GerAC_N"/>
</dbReference>
<keyword evidence="7" id="KW-0449">Lipoprotein</keyword>
<dbReference type="InterPro" id="IPR038501">
    <property type="entry name" value="Spore_GerAC_C_sf"/>
</dbReference>
<evidence type="ECO:0000259" key="8">
    <source>
        <dbReference type="Pfam" id="PF05504"/>
    </source>
</evidence>
<dbReference type="Pfam" id="PF25198">
    <property type="entry name" value="Spore_GerAC_N"/>
    <property type="match status" value="1"/>
</dbReference>
<evidence type="ECO:0000256" key="6">
    <source>
        <dbReference type="ARBA" id="ARBA00023139"/>
    </source>
</evidence>